<reference evidence="2" key="1">
    <citation type="submission" date="2009-05" db="EMBL/GenBank/DDBJ databases">
        <authorList>
            <person name="Harkins D.M."/>
            <person name="DeShazer D."/>
            <person name="Woods D.E."/>
            <person name="Brinkac L.M."/>
            <person name="Brown K.A."/>
            <person name="Hung G.C."/>
            <person name="Tuanyok A."/>
            <person name="Zhang B."/>
            <person name="Nierman W.C."/>
        </authorList>
    </citation>
    <scope>NUCLEOTIDE SEQUENCE [LARGE SCALE GENOMIC DNA]</scope>
    <source>
        <strain evidence="2">1710a</strain>
    </source>
</reference>
<proteinExistence type="predicted"/>
<dbReference type="Proteomes" id="UP000001812">
    <property type="component" value="Chromosome II"/>
</dbReference>
<feature type="region of interest" description="Disordered" evidence="1">
    <location>
        <begin position="1"/>
        <end position="41"/>
    </location>
</feature>
<gene>
    <name evidence="2" type="ORF">BURPS1710A_A1783</name>
</gene>
<protein>
    <submittedName>
        <fullName evidence="2">Uncharacterized protein</fullName>
    </submittedName>
</protein>
<evidence type="ECO:0000313" key="2">
    <source>
        <dbReference type="EMBL" id="EET03223.1"/>
    </source>
</evidence>
<accession>A0A0E1VQV4</accession>
<name>A0A0E1VQV4_BURPE</name>
<dbReference type="AlphaFoldDB" id="A0A0E1VQV4"/>
<dbReference type="HOGENOM" id="CLU_3266914_0_0_4"/>
<organism evidence="2">
    <name type="scientific">Burkholderia pseudomallei 1710a</name>
    <dbReference type="NCBI Taxonomy" id="320371"/>
    <lineage>
        <taxon>Bacteria</taxon>
        <taxon>Pseudomonadati</taxon>
        <taxon>Pseudomonadota</taxon>
        <taxon>Betaproteobacteria</taxon>
        <taxon>Burkholderiales</taxon>
        <taxon>Burkholderiaceae</taxon>
        <taxon>Burkholderia</taxon>
        <taxon>pseudomallei group</taxon>
    </lineage>
</organism>
<sequence length="41" mass="4016">MSFGLRSKTPRRAAAARGAGGAHARGAAPPASVVRLRASGA</sequence>
<evidence type="ECO:0000256" key="1">
    <source>
        <dbReference type="SAM" id="MobiDB-lite"/>
    </source>
</evidence>
<dbReference type="EMBL" id="CM000833">
    <property type="protein sequence ID" value="EET03223.1"/>
    <property type="molecule type" value="Genomic_DNA"/>
</dbReference>